<feature type="transmembrane region" description="Helical" evidence="5">
    <location>
        <begin position="165"/>
        <end position="187"/>
    </location>
</feature>
<dbReference type="InterPro" id="IPR004695">
    <property type="entry name" value="SLAC1/Mae1/Ssu1/TehA"/>
</dbReference>
<proteinExistence type="predicted"/>
<comment type="subcellular location">
    <subcellularLocation>
        <location evidence="1">Membrane</location>
        <topology evidence="1">Multi-pass membrane protein</topology>
    </subcellularLocation>
</comment>
<evidence type="ECO:0000256" key="5">
    <source>
        <dbReference type="SAM" id="Phobius"/>
    </source>
</evidence>
<name>A0ABV6XF35_9ACTN</name>
<feature type="transmembrane region" description="Helical" evidence="5">
    <location>
        <begin position="105"/>
        <end position="127"/>
    </location>
</feature>
<accession>A0ABV6XF35</accession>
<dbReference type="InterPro" id="IPR052951">
    <property type="entry name" value="Tellurite_res_ion_channel"/>
</dbReference>
<feature type="transmembrane region" description="Helical" evidence="5">
    <location>
        <begin position="139"/>
        <end position="158"/>
    </location>
</feature>
<dbReference type="PANTHER" id="PTHR37955">
    <property type="entry name" value="TELLURITE RESISTANCE PROTEIN TEHA"/>
    <property type="match status" value="1"/>
</dbReference>
<evidence type="ECO:0000256" key="2">
    <source>
        <dbReference type="ARBA" id="ARBA00022692"/>
    </source>
</evidence>
<sequence length="312" mass="32866">MTAHRIPLNYFAMSFGLAGLAGTWVTAGREGHVPSAVGDALLALAALVWLVTVGLYLRYALSERGRLVADLTDGIAGPFMSLAVITPMPLAAQGVAPHAPTAGKVLVDVFLALTVLLGGWFTGQWIYGPLDIDQLHPGYFLPTTAGGLIASASAAAVGQRRLAEAMLGLGLVCWLILGSMILARLMFRPPLPLPLTPTLAIEVAPAAVASLAYFSLDGDRIDVFAALLAGYGVLMVLAQLRLLPLFLRLKFTPSTWAFTFSWASVGTATLHWVDRGRPAGHLVWTGLVLAAVTALVGGIAVRTAVALLRRQL</sequence>
<feature type="transmembrane region" description="Helical" evidence="5">
    <location>
        <begin position="7"/>
        <end position="27"/>
    </location>
</feature>
<keyword evidence="7" id="KW-1185">Reference proteome</keyword>
<dbReference type="InterPro" id="IPR038665">
    <property type="entry name" value="Voltage-dep_anion_channel_sf"/>
</dbReference>
<evidence type="ECO:0000256" key="1">
    <source>
        <dbReference type="ARBA" id="ARBA00004141"/>
    </source>
</evidence>
<protein>
    <submittedName>
        <fullName evidence="6">TDT family transporter</fullName>
    </submittedName>
</protein>
<feature type="transmembrane region" description="Helical" evidence="5">
    <location>
        <begin position="33"/>
        <end position="57"/>
    </location>
</feature>
<reference evidence="6 7" key="1">
    <citation type="submission" date="2024-06" db="EMBL/GenBank/DDBJ databases">
        <authorList>
            <person name="Lee S.D."/>
        </authorList>
    </citation>
    <scope>NUCLEOTIDE SEQUENCE [LARGE SCALE GENOMIC DNA]</scope>
    <source>
        <strain evidence="6 7">N1-10</strain>
    </source>
</reference>
<dbReference type="PANTHER" id="PTHR37955:SF1">
    <property type="entry name" value="DEP DOMAIN-CONTAINING PROTEIN"/>
    <property type="match status" value="1"/>
</dbReference>
<dbReference type="Proteomes" id="UP001592581">
    <property type="component" value="Unassembled WGS sequence"/>
</dbReference>
<evidence type="ECO:0000256" key="4">
    <source>
        <dbReference type="ARBA" id="ARBA00023136"/>
    </source>
</evidence>
<keyword evidence="3 5" id="KW-1133">Transmembrane helix</keyword>
<dbReference type="Gene3D" id="1.50.10.150">
    <property type="entry name" value="Voltage-dependent anion channel"/>
    <property type="match status" value="1"/>
</dbReference>
<evidence type="ECO:0000313" key="7">
    <source>
        <dbReference type="Proteomes" id="UP001592581"/>
    </source>
</evidence>
<feature type="transmembrane region" description="Helical" evidence="5">
    <location>
        <begin position="223"/>
        <end position="243"/>
    </location>
</feature>
<feature type="transmembrane region" description="Helical" evidence="5">
    <location>
        <begin position="285"/>
        <end position="308"/>
    </location>
</feature>
<gene>
    <name evidence="6" type="ORF">ABUW04_01220</name>
</gene>
<comment type="caution">
    <text evidence="6">The sequence shown here is derived from an EMBL/GenBank/DDBJ whole genome shotgun (WGS) entry which is preliminary data.</text>
</comment>
<dbReference type="RefSeq" id="WP_380561781.1">
    <property type="nucleotide sequence ID" value="NZ_JBEUKS010000001.1"/>
</dbReference>
<dbReference type="Pfam" id="PF03595">
    <property type="entry name" value="SLAC1"/>
    <property type="match status" value="1"/>
</dbReference>
<evidence type="ECO:0000313" key="6">
    <source>
        <dbReference type="EMBL" id="MFC1436866.1"/>
    </source>
</evidence>
<dbReference type="EMBL" id="JBEUKS010000001">
    <property type="protein sequence ID" value="MFC1436866.1"/>
    <property type="molecule type" value="Genomic_DNA"/>
</dbReference>
<evidence type="ECO:0000256" key="3">
    <source>
        <dbReference type="ARBA" id="ARBA00022989"/>
    </source>
</evidence>
<keyword evidence="4 5" id="KW-0472">Membrane</keyword>
<keyword evidence="2 5" id="KW-0812">Transmembrane</keyword>
<organism evidence="6 7">
    <name type="scientific">Streptacidiphilus jeojiensis</name>
    <dbReference type="NCBI Taxonomy" id="3229225"/>
    <lineage>
        <taxon>Bacteria</taxon>
        <taxon>Bacillati</taxon>
        <taxon>Actinomycetota</taxon>
        <taxon>Actinomycetes</taxon>
        <taxon>Kitasatosporales</taxon>
        <taxon>Streptomycetaceae</taxon>
        <taxon>Streptacidiphilus</taxon>
    </lineage>
</organism>